<protein>
    <submittedName>
        <fullName evidence="1">Uncharacterized protein</fullName>
    </submittedName>
</protein>
<dbReference type="Proteomes" id="UP000485058">
    <property type="component" value="Unassembled WGS sequence"/>
</dbReference>
<feature type="non-terminal residue" evidence="1">
    <location>
        <position position="1"/>
    </location>
</feature>
<comment type="caution">
    <text evidence="1">The sequence shown here is derived from an EMBL/GenBank/DDBJ whole genome shotgun (WGS) entry which is preliminary data.</text>
</comment>
<name>A0A699YQF1_HAELA</name>
<dbReference type="AlphaFoldDB" id="A0A699YQF1"/>
<feature type="non-terminal residue" evidence="1">
    <location>
        <position position="28"/>
    </location>
</feature>
<organism evidence="1 2">
    <name type="scientific">Haematococcus lacustris</name>
    <name type="common">Green alga</name>
    <name type="synonym">Haematococcus pluvialis</name>
    <dbReference type="NCBI Taxonomy" id="44745"/>
    <lineage>
        <taxon>Eukaryota</taxon>
        <taxon>Viridiplantae</taxon>
        <taxon>Chlorophyta</taxon>
        <taxon>core chlorophytes</taxon>
        <taxon>Chlorophyceae</taxon>
        <taxon>CS clade</taxon>
        <taxon>Chlamydomonadales</taxon>
        <taxon>Haematococcaceae</taxon>
        <taxon>Haematococcus</taxon>
    </lineage>
</organism>
<evidence type="ECO:0000313" key="1">
    <source>
        <dbReference type="EMBL" id="GFH08994.1"/>
    </source>
</evidence>
<gene>
    <name evidence="1" type="ORF">HaLaN_04050</name>
</gene>
<reference evidence="1 2" key="1">
    <citation type="submission" date="2020-02" db="EMBL/GenBank/DDBJ databases">
        <title>Draft genome sequence of Haematococcus lacustris strain NIES-144.</title>
        <authorList>
            <person name="Morimoto D."/>
            <person name="Nakagawa S."/>
            <person name="Yoshida T."/>
            <person name="Sawayama S."/>
        </authorList>
    </citation>
    <scope>NUCLEOTIDE SEQUENCE [LARGE SCALE GENOMIC DNA]</scope>
    <source>
        <strain evidence="1 2">NIES-144</strain>
    </source>
</reference>
<accession>A0A699YQF1</accession>
<proteinExistence type="predicted"/>
<dbReference type="EMBL" id="BLLF01000201">
    <property type="protein sequence ID" value="GFH08994.1"/>
    <property type="molecule type" value="Genomic_DNA"/>
</dbReference>
<evidence type="ECO:0000313" key="2">
    <source>
        <dbReference type="Proteomes" id="UP000485058"/>
    </source>
</evidence>
<keyword evidence="2" id="KW-1185">Reference proteome</keyword>
<sequence>MAVDGHHALLSLVEAFALASGWKRWMNL</sequence>